<dbReference type="CDD" id="cd12172">
    <property type="entry name" value="PGDH_like_2"/>
    <property type="match status" value="1"/>
</dbReference>
<dbReference type="GO" id="GO:0008652">
    <property type="term" value="P:amino acid biosynthetic process"/>
    <property type="evidence" value="ECO:0007669"/>
    <property type="project" value="UniProtKB-KW"/>
</dbReference>
<evidence type="ECO:0000259" key="7">
    <source>
        <dbReference type="Pfam" id="PF02826"/>
    </source>
</evidence>
<evidence type="ECO:0000256" key="4">
    <source>
        <dbReference type="ARBA" id="ARBA00023027"/>
    </source>
</evidence>
<dbReference type="PANTHER" id="PTHR42789">
    <property type="entry name" value="D-ISOMER SPECIFIC 2-HYDROXYACID DEHYDROGENASE FAMILY PROTEIN (AFU_ORTHOLOGUE AFUA_6G10090)"/>
    <property type="match status" value="1"/>
</dbReference>
<comment type="caution">
    <text evidence="8">The sequence shown here is derived from an EMBL/GenBank/DDBJ whole genome shotgun (WGS) entry which is preliminary data.</text>
</comment>
<keyword evidence="4" id="KW-0520">NAD</keyword>
<feature type="domain" description="D-isomer specific 2-hydroxyacid dehydrogenase catalytic" evidence="6">
    <location>
        <begin position="13"/>
        <end position="319"/>
    </location>
</feature>
<reference evidence="8 9" key="1">
    <citation type="journal article" date="2011" name="J. Bacteriol.">
        <title>Genome sequence of 'Pedosphaera parvula' Ellin514, an aerobic Verrucomicrobial isolate from pasture soil.</title>
        <authorList>
            <person name="Kant R."/>
            <person name="van Passel M.W."/>
            <person name="Sangwan P."/>
            <person name="Palva A."/>
            <person name="Lucas S."/>
            <person name="Copeland A."/>
            <person name="Lapidus A."/>
            <person name="Glavina Del Rio T."/>
            <person name="Dalin E."/>
            <person name="Tice H."/>
            <person name="Bruce D."/>
            <person name="Goodwin L."/>
            <person name="Pitluck S."/>
            <person name="Chertkov O."/>
            <person name="Larimer F.W."/>
            <person name="Land M.L."/>
            <person name="Hauser L."/>
            <person name="Brettin T.S."/>
            <person name="Detter J.C."/>
            <person name="Han S."/>
            <person name="de Vos W.M."/>
            <person name="Janssen P.H."/>
            <person name="Smidt H."/>
        </authorList>
    </citation>
    <scope>NUCLEOTIDE SEQUENCE [LARGE SCALE GENOMIC DNA]</scope>
    <source>
        <strain evidence="8 9">Ellin514</strain>
    </source>
</reference>
<evidence type="ECO:0000256" key="2">
    <source>
        <dbReference type="ARBA" id="ARBA00022605"/>
    </source>
</evidence>
<dbReference type="STRING" id="320771.Cflav_PD0643"/>
<dbReference type="AlphaFoldDB" id="B9XQY4"/>
<keyword evidence="2" id="KW-0028">Amino-acid biosynthesis</keyword>
<dbReference type="OrthoDB" id="9805416at2"/>
<evidence type="ECO:0000256" key="3">
    <source>
        <dbReference type="ARBA" id="ARBA00023002"/>
    </source>
</evidence>
<keyword evidence="9" id="KW-1185">Reference proteome</keyword>
<dbReference type="InterPro" id="IPR006140">
    <property type="entry name" value="D-isomer_DH_NAD-bd"/>
</dbReference>
<accession>B9XQY4</accession>
<dbReference type="Proteomes" id="UP000003688">
    <property type="component" value="Unassembled WGS sequence"/>
</dbReference>
<dbReference type="InterPro" id="IPR029752">
    <property type="entry name" value="D-isomer_DH_CS1"/>
</dbReference>
<dbReference type="Pfam" id="PF02826">
    <property type="entry name" value="2-Hacid_dh_C"/>
    <property type="match status" value="1"/>
</dbReference>
<dbReference type="EMBL" id="ABOX02000058">
    <property type="protein sequence ID" value="EEF57761.1"/>
    <property type="molecule type" value="Genomic_DNA"/>
</dbReference>
<evidence type="ECO:0000256" key="5">
    <source>
        <dbReference type="RuleBase" id="RU003719"/>
    </source>
</evidence>
<comment type="similarity">
    <text evidence="1 5">Belongs to the D-isomer specific 2-hydroxyacid dehydrogenase family.</text>
</comment>
<dbReference type="InterPro" id="IPR029753">
    <property type="entry name" value="D-isomer_DH_CS"/>
</dbReference>
<dbReference type="GO" id="GO:0016616">
    <property type="term" value="F:oxidoreductase activity, acting on the CH-OH group of donors, NAD or NADP as acceptor"/>
    <property type="evidence" value="ECO:0007669"/>
    <property type="project" value="InterPro"/>
</dbReference>
<dbReference type="PANTHER" id="PTHR42789:SF1">
    <property type="entry name" value="D-ISOMER SPECIFIC 2-HYDROXYACID DEHYDROGENASE FAMILY PROTEIN (AFU_ORTHOLOGUE AFUA_6G10090)"/>
    <property type="match status" value="1"/>
</dbReference>
<feature type="domain" description="D-isomer specific 2-hydroxyacid dehydrogenase NAD-binding" evidence="7">
    <location>
        <begin position="115"/>
        <end position="287"/>
    </location>
</feature>
<evidence type="ECO:0000259" key="6">
    <source>
        <dbReference type="Pfam" id="PF00389"/>
    </source>
</evidence>
<dbReference type="Pfam" id="PF00389">
    <property type="entry name" value="2-Hacid_dh"/>
    <property type="match status" value="1"/>
</dbReference>
<dbReference type="InterPro" id="IPR036291">
    <property type="entry name" value="NAD(P)-bd_dom_sf"/>
</dbReference>
<dbReference type="InterPro" id="IPR050857">
    <property type="entry name" value="D-2-hydroxyacid_DH"/>
</dbReference>
<dbReference type="Gene3D" id="3.40.50.720">
    <property type="entry name" value="NAD(P)-binding Rossmann-like Domain"/>
    <property type="match status" value="2"/>
</dbReference>
<gene>
    <name evidence="8" type="ORF">Cflav_PD0643</name>
</gene>
<dbReference type="SUPFAM" id="SSF52283">
    <property type="entry name" value="Formate/glycerate dehydrogenase catalytic domain-like"/>
    <property type="match status" value="1"/>
</dbReference>
<proteinExistence type="inferred from homology"/>
<evidence type="ECO:0000313" key="9">
    <source>
        <dbReference type="Proteomes" id="UP000003688"/>
    </source>
</evidence>
<dbReference type="InterPro" id="IPR006139">
    <property type="entry name" value="D-isomer_2_OHA_DH_cat_dom"/>
</dbReference>
<name>B9XQY4_PEDPL</name>
<sequence length="334" mass="36028">MSWKVVITAPPIEKVGQNAVALLKAAGCEVVNSAILGSPGSEDVLKIIKDADAVIAGVEKYSADVFSVPETKRLKLISRWGVGFDAIDVTSATREGILITYTPGMTDESVADYTMGLLLALVRRIIDGYETMSKGLWQPAWGHDMNGKTLGILGYGRIGQAVARRAKGFGLELIAHDPHPPMGTDQFGTQFVSFNELLERSDYLSLHATLTSSTRDLIGEAQLQKMKPSAYLINAARGPLVNEQALIRALNEGWIAGAALDAFTVEPLPVDHPFRRTPNLLLSPHQASSSRESGELISLATAQAVLDLMAGKKPKMPLNSEVFNSPNLRAKLKN</sequence>
<dbReference type="SUPFAM" id="SSF51735">
    <property type="entry name" value="NAD(P)-binding Rossmann-fold domains"/>
    <property type="match status" value="1"/>
</dbReference>
<dbReference type="GO" id="GO:0051287">
    <property type="term" value="F:NAD binding"/>
    <property type="evidence" value="ECO:0007669"/>
    <property type="project" value="InterPro"/>
</dbReference>
<dbReference type="FunFam" id="3.40.50.720:FF:000203">
    <property type="entry name" value="D-3-phosphoglycerate dehydrogenase (SerA)"/>
    <property type="match status" value="1"/>
</dbReference>
<dbReference type="PROSITE" id="PS00065">
    <property type="entry name" value="D_2_HYDROXYACID_DH_1"/>
    <property type="match status" value="1"/>
</dbReference>
<protein>
    <submittedName>
        <fullName evidence="8">D-isomer specific 2-hydroxyacid dehydrogenase NAD-binding</fullName>
    </submittedName>
</protein>
<evidence type="ECO:0000313" key="8">
    <source>
        <dbReference type="EMBL" id="EEF57761.1"/>
    </source>
</evidence>
<dbReference type="PROSITE" id="PS00671">
    <property type="entry name" value="D_2_HYDROXYACID_DH_3"/>
    <property type="match status" value="1"/>
</dbReference>
<dbReference type="RefSeq" id="WP_007418219.1">
    <property type="nucleotide sequence ID" value="NZ_ABOX02000058.1"/>
</dbReference>
<evidence type="ECO:0000256" key="1">
    <source>
        <dbReference type="ARBA" id="ARBA00005854"/>
    </source>
</evidence>
<organism evidence="8 9">
    <name type="scientific">Pedosphaera parvula (strain Ellin514)</name>
    <dbReference type="NCBI Taxonomy" id="320771"/>
    <lineage>
        <taxon>Bacteria</taxon>
        <taxon>Pseudomonadati</taxon>
        <taxon>Verrucomicrobiota</taxon>
        <taxon>Pedosphaerae</taxon>
        <taxon>Pedosphaerales</taxon>
        <taxon>Pedosphaeraceae</taxon>
        <taxon>Pedosphaera</taxon>
    </lineage>
</organism>
<keyword evidence="3 5" id="KW-0560">Oxidoreductase</keyword>